<dbReference type="AlphaFoldDB" id="A0A6A2WQQ8"/>
<dbReference type="GO" id="GO:0015179">
    <property type="term" value="F:L-amino acid transmembrane transporter activity"/>
    <property type="evidence" value="ECO:0007669"/>
    <property type="project" value="TreeGrafter"/>
</dbReference>
<evidence type="ECO:0000313" key="3">
    <source>
        <dbReference type="EMBL" id="KAE8662938.1"/>
    </source>
</evidence>
<evidence type="ECO:0000313" key="4">
    <source>
        <dbReference type="Proteomes" id="UP000436088"/>
    </source>
</evidence>
<evidence type="ECO:0000256" key="2">
    <source>
        <dbReference type="SAM" id="Phobius"/>
    </source>
</evidence>
<feature type="region of interest" description="Disordered" evidence="1">
    <location>
        <begin position="99"/>
        <end position="134"/>
    </location>
</feature>
<feature type="transmembrane region" description="Helical" evidence="2">
    <location>
        <begin position="194"/>
        <end position="215"/>
    </location>
</feature>
<feature type="region of interest" description="Disordered" evidence="1">
    <location>
        <begin position="146"/>
        <end position="165"/>
    </location>
</feature>
<proteinExistence type="predicted"/>
<feature type="transmembrane region" description="Helical" evidence="2">
    <location>
        <begin position="238"/>
        <end position="262"/>
    </location>
</feature>
<name>A0A6A2WQQ8_HIBSY</name>
<feature type="compositionally biased region" description="Basic and acidic residues" evidence="1">
    <location>
        <begin position="103"/>
        <end position="114"/>
    </location>
</feature>
<comment type="caution">
    <text evidence="3">The sequence shown here is derived from an EMBL/GenBank/DDBJ whole genome shotgun (WGS) entry which is preliminary data.</text>
</comment>
<sequence length="272" mass="30871">MLVKYAVLCKAKSYGEVVEVAMGRTARVLSEICIIVNNAGVLVVYLIIIGDEDIGLGHPGAFPCTTLFLKQNRFIEHYISCISRFSSCFRRNLPTCRAHKADRRQDQVPEDKPRFRVSKNNPGPTSGDPGHIGRIRLSLQRPNDIQRTRRPITTEDEQSSKDHNHHLHHVLRLDRHIGVPPLRTAYRYSTALNYIVRVGYVLHLVLVFPVIHFLLRETVDNLVFHGSAPLVESKRRSLALTAVLLVLIYLGSTAIPNIWTAFKYTGATTWFR</sequence>
<keyword evidence="2" id="KW-0812">Transmembrane</keyword>
<keyword evidence="4" id="KW-1185">Reference proteome</keyword>
<dbReference type="GO" id="GO:0016020">
    <property type="term" value="C:membrane"/>
    <property type="evidence" value="ECO:0007669"/>
    <property type="project" value="TreeGrafter"/>
</dbReference>
<dbReference type="Proteomes" id="UP000436088">
    <property type="component" value="Unassembled WGS sequence"/>
</dbReference>
<gene>
    <name evidence="3" type="ORF">F3Y22_tig00113124pilonHSYRG00473</name>
</gene>
<keyword evidence="2" id="KW-0472">Membrane</keyword>
<protein>
    <submittedName>
        <fullName evidence="3">Tetratricopeptide repeat-like superfamily protein</fullName>
    </submittedName>
</protein>
<reference evidence="3" key="1">
    <citation type="submission" date="2019-09" db="EMBL/GenBank/DDBJ databases">
        <title>Draft genome information of white flower Hibiscus syriacus.</title>
        <authorList>
            <person name="Kim Y.-M."/>
        </authorList>
    </citation>
    <scope>NUCLEOTIDE SEQUENCE [LARGE SCALE GENOMIC DNA]</scope>
    <source>
        <strain evidence="3">YM2019G1</strain>
    </source>
</reference>
<organism evidence="3 4">
    <name type="scientific">Hibiscus syriacus</name>
    <name type="common">Rose of Sharon</name>
    <dbReference type="NCBI Taxonomy" id="106335"/>
    <lineage>
        <taxon>Eukaryota</taxon>
        <taxon>Viridiplantae</taxon>
        <taxon>Streptophyta</taxon>
        <taxon>Embryophyta</taxon>
        <taxon>Tracheophyta</taxon>
        <taxon>Spermatophyta</taxon>
        <taxon>Magnoliopsida</taxon>
        <taxon>eudicotyledons</taxon>
        <taxon>Gunneridae</taxon>
        <taxon>Pentapetalae</taxon>
        <taxon>rosids</taxon>
        <taxon>malvids</taxon>
        <taxon>Malvales</taxon>
        <taxon>Malvaceae</taxon>
        <taxon>Malvoideae</taxon>
        <taxon>Hibiscus</taxon>
    </lineage>
</organism>
<evidence type="ECO:0000256" key="1">
    <source>
        <dbReference type="SAM" id="MobiDB-lite"/>
    </source>
</evidence>
<accession>A0A6A2WQQ8</accession>
<keyword evidence="2" id="KW-1133">Transmembrane helix</keyword>
<dbReference type="EMBL" id="VEPZ02001693">
    <property type="protein sequence ID" value="KAE8662938.1"/>
    <property type="molecule type" value="Genomic_DNA"/>
</dbReference>
<dbReference type="PANTHER" id="PTHR22950:SF515">
    <property type="entry name" value="AMINO ACID TRANSPORTER AVT6E"/>
    <property type="match status" value="1"/>
</dbReference>
<dbReference type="PANTHER" id="PTHR22950">
    <property type="entry name" value="AMINO ACID TRANSPORTER"/>
    <property type="match status" value="1"/>
</dbReference>